<feature type="signal peptide" evidence="1">
    <location>
        <begin position="1"/>
        <end position="26"/>
    </location>
</feature>
<gene>
    <name evidence="2" type="ORF">SK128_012539</name>
</gene>
<evidence type="ECO:0000256" key="1">
    <source>
        <dbReference type="SAM" id="SignalP"/>
    </source>
</evidence>
<evidence type="ECO:0000313" key="3">
    <source>
        <dbReference type="Proteomes" id="UP001381693"/>
    </source>
</evidence>
<feature type="chain" id="PRO_5043009499" evidence="1">
    <location>
        <begin position="27"/>
        <end position="93"/>
    </location>
</feature>
<dbReference type="AlphaFoldDB" id="A0AAN8WPX8"/>
<accession>A0AAN8WPX8</accession>
<name>A0AAN8WPX8_HALRR</name>
<keyword evidence="3" id="KW-1185">Reference proteome</keyword>
<reference evidence="2 3" key="1">
    <citation type="submission" date="2023-11" db="EMBL/GenBank/DDBJ databases">
        <title>Halocaridina rubra genome assembly.</title>
        <authorList>
            <person name="Smith C."/>
        </authorList>
    </citation>
    <scope>NUCLEOTIDE SEQUENCE [LARGE SCALE GENOMIC DNA]</scope>
    <source>
        <strain evidence="2">EP-1</strain>
        <tissue evidence="2">Whole</tissue>
    </source>
</reference>
<dbReference type="Proteomes" id="UP001381693">
    <property type="component" value="Unassembled WGS sequence"/>
</dbReference>
<protein>
    <submittedName>
        <fullName evidence="2">Uncharacterized protein</fullName>
    </submittedName>
</protein>
<comment type="caution">
    <text evidence="2">The sequence shown here is derived from an EMBL/GenBank/DDBJ whole genome shotgun (WGS) entry which is preliminary data.</text>
</comment>
<evidence type="ECO:0000313" key="2">
    <source>
        <dbReference type="EMBL" id="KAK7070032.1"/>
    </source>
</evidence>
<organism evidence="2 3">
    <name type="scientific">Halocaridina rubra</name>
    <name type="common">Hawaiian red shrimp</name>
    <dbReference type="NCBI Taxonomy" id="373956"/>
    <lineage>
        <taxon>Eukaryota</taxon>
        <taxon>Metazoa</taxon>
        <taxon>Ecdysozoa</taxon>
        <taxon>Arthropoda</taxon>
        <taxon>Crustacea</taxon>
        <taxon>Multicrustacea</taxon>
        <taxon>Malacostraca</taxon>
        <taxon>Eumalacostraca</taxon>
        <taxon>Eucarida</taxon>
        <taxon>Decapoda</taxon>
        <taxon>Pleocyemata</taxon>
        <taxon>Caridea</taxon>
        <taxon>Atyoidea</taxon>
        <taxon>Atyidae</taxon>
        <taxon>Halocaridina</taxon>
    </lineage>
</organism>
<proteinExistence type="predicted"/>
<keyword evidence="1" id="KW-0732">Signal</keyword>
<sequence length="93" mass="9889">MDAMASVRFILVLLVAFVALAAVCDALVLCPQFPSCCASRSCGPLCPSCREARAFTNGVRNRPTGRSPEISFIRGDPFAFPGNGVFPDPLVLL</sequence>
<dbReference type="EMBL" id="JAXCGZ010015589">
    <property type="protein sequence ID" value="KAK7070032.1"/>
    <property type="molecule type" value="Genomic_DNA"/>
</dbReference>